<comment type="caution">
    <text evidence="1">The sequence shown here is derived from an EMBL/GenBank/DDBJ whole genome shotgun (WGS) entry which is preliminary data.</text>
</comment>
<evidence type="ECO:0008006" key="3">
    <source>
        <dbReference type="Google" id="ProtNLM"/>
    </source>
</evidence>
<name>A0A5N3QYX2_9VIBR</name>
<protein>
    <recommendedName>
        <fullName evidence="3">Lipoprotein</fullName>
    </recommendedName>
</protein>
<evidence type="ECO:0000313" key="1">
    <source>
        <dbReference type="EMBL" id="KAB0287190.1"/>
    </source>
</evidence>
<proteinExistence type="predicted"/>
<dbReference type="Proteomes" id="UP000326789">
    <property type="component" value="Unassembled WGS sequence"/>
</dbReference>
<dbReference type="EMBL" id="VWSE01000008">
    <property type="protein sequence ID" value="KAB0287190.1"/>
    <property type="molecule type" value="Genomic_DNA"/>
</dbReference>
<dbReference type="PROSITE" id="PS51257">
    <property type="entry name" value="PROKAR_LIPOPROTEIN"/>
    <property type="match status" value="1"/>
</dbReference>
<accession>A0A5N3QYX2</accession>
<reference evidence="1 2" key="1">
    <citation type="submission" date="2019-09" db="EMBL/GenBank/DDBJ databases">
        <title>Whole genome sequence of Vibrio fortis.</title>
        <authorList>
            <person name="Das S.K."/>
        </authorList>
    </citation>
    <scope>NUCLEOTIDE SEQUENCE [LARGE SCALE GENOMIC DNA]</scope>
    <source>
        <strain evidence="1 2">AN60</strain>
    </source>
</reference>
<gene>
    <name evidence="1" type="ORF">F2P58_21450</name>
</gene>
<dbReference type="RefSeq" id="WP_150872778.1">
    <property type="nucleotide sequence ID" value="NZ_VWSE01000008.1"/>
</dbReference>
<sequence length="149" mass="17388">MKLNKRMALFCLVLPLLTACDSEFIANVKGVAGKEEYLEYIDEAKNRPLWLRTVPMQWDFHPDLNDLKLKEGRLPDKVYRCLSKAKTNLQKKSNKMNIYYLTYDDQVYIQLIVDKREIITKASLVKGTKIVSNMFHVPCSININEFLVK</sequence>
<organism evidence="1 2">
    <name type="scientific">Vibrio fortis</name>
    <dbReference type="NCBI Taxonomy" id="212667"/>
    <lineage>
        <taxon>Bacteria</taxon>
        <taxon>Pseudomonadati</taxon>
        <taxon>Pseudomonadota</taxon>
        <taxon>Gammaproteobacteria</taxon>
        <taxon>Vibrionales</taxon>
        <taxon>Vibrionaceae</taxon>
        <taxon>Vibrio</taxon>
    </lineage>
</organism>
<evidence type="ECO:0000313" key="2">
    <source>
        <dbReference type="Proteomes" id="UP000326789"/>
    </source>
</evidence>
<dbReference type="AlphaFoldDB" id="A0A5N3QYX2"/>